<keyword evidence="4" id="KW-1185">Reference proteome</keyword>
<evidence type="ECO:0000313" key="4">
    <source>
        <dbReference type="Proteomes" id="UP000590740"/>
    </source>
</evidence>
<feature type="coiled-coil region" evidence="1">
    <location>
        <begin position="241"/>
        <end position="275"/>
    </location>
</feature>
<feature type="compositionally biased region" description="Basic and acidic residues" evidence="2">
    <location>
        <begin position="471"/>
        <end position="486"/>
    </location>
</feature>
<gene>
    <name evidence="3" type="ORF">HNQ65_002757</name>
</gene>
<feature type="region of interest" description="Disordered" evidence="2">
    <location>
        <begin position="471"/>
        <end position="515"/>
    </location>
</feature>
<feature type="coiled-coil region" evidence="1">
    <location>
        <begin position="301"/>
        <end position="377"/>
    </location>
</feature>
<reference evidence="3 4" key="1">
    <citation type="submission" date="2020-08" db="EMBL/GenBank/DDBJ databases">
        <title>Genomic Encyclopedia of Type Strains, Phase IV (KMG-IV): sequencing the most valuable type-strain genomes for metagenomic binning, comparative biology and taxonomic classification.</title>
        <authorList>
            <person name="Goeker M."/>
        </authorList>
    </citation>
    <scope>NUCLEOTIDE SEQUENCE [LARGE SCALE GENOMIC DNA]</scope>
    <source>
        <strain evidence="3 4">DSM 12252</strain>
    </source>
</reference>
<feature type="compositionally biased region" description="Basic and acidic residues" evidence="2">
    <location>
        <begin position="609"/>
        <end position="618"/>
    </location>
</feature>
<keyword evidence="1" id="KW-0175">Coiled coil</keyword>
<evidence type="ECO:0000313" key="3">
    <source>
        <dbReference type="EMBL" id="MBB5033174.1"/>
    </source>
</evidence>
<dbReference type="RefSeq" id="WP_184340086.1">
    <property type="nucleotide sequence ID" value="NZ_JACHIG010000005.1"/>
</dbReference>
<feature type="region of interest" description="Disordered" evidence="2">
    <location>
        <begin position="655"/>
        <end position="674"/>
    </location>
</feature>
<dbReference type="Proteomes" id="UP000590740">
    <property type="component" value="Unassembled WGS sequence"/>
</dbReference>
<feature type="region of interest" description="Disordered" evidence="2">
    <location>
        <begin position="609"/>
        <end position="648"/>
    </location>
</feature>
<name>A0A7W7YBP9_9BACT</name>
<sequence>MSDESQVKISIVTTADPSGVQQARNDYDELFADLKKGIADTLQAGGADKKFIGHVVDEFERLNVSLKESGASGDEVAQKIAQLQERLMQDAAAEEKRIQQRKVDFEYALQIKEAEEEAARTKRIRREEDQLAMELEGIRLKEQTQLLEQQIMARLRQERLAREAVESTQAMGKAFDGAKRSIGDTALVAAQFVDDAQYGLRGIMNNIPQLALAFGMGSGLAGSISIAAVALNLLWEKFGQAKEAKAETEKVTSSVKDLEDALKRSSEAADKAFQKDLSQYVAEVEKAATSWRNIKSEISAIVDRQKELRDIQNQIANSQLELERQAALANAKDADQKKAINSQYDARKAALNSGNELDKANFDLESKRAQLDLLKQQFGNVSDQVGGTEGAVGTAKRDLQDFGREYGSQSDQGRNVAAAEAAQRQIFELQARQRKINELIESNKFGDEEDLRALLGELERIPAKIDAAVKERDSKLPSLKSDREAMESGQGLKFDKWQSEAKTAADAGDTGPANALSSALDRQKENEARLKAQEELLVKTKTEQTEASQRITEIEKDIQLALLKVEAAALKQAESFAKAGGAAAEAEREAAEKAAKKAREEQLRKLENDAAEAEKNHDYTGAAKNRNEAARLKLGPDATPEQRRELDRLNRDRLMEGERRQTGYQQQQQAKDIGERTGNLANNLGETGKDLKKAAEQLKDGATPAELDGVLKAMMELIPAIREKFQGSDKKVADVIKEVQLLKQQLLNGRLGNA</sequence>
<evidence type="ECO:0000256" key="1">
    <source>
        <dbReference type="SAM" id="Coils"/>
    </source>
</evidence>
<comment type="caution">
    <text evidence="3">The sequence shown here is derived from an EMBL/GenBank/DDBJ whole genome shotgun (WGS) entry which is preliminary data.</text>
</comment>
<dbReference type="AlphaFoldDB" id="A0A7W7YBP9"/>
<organism evidence="3 4">
    <name type="scientific">Prosthecobacter vanneervenii</name>
    <dbReference type="NCBI Taxonomy" id="48466"/>
    <lineage>
        <taxon>Bacteria</taxon>
        <taxon>Pseudomonadati</taxon>
        <taxon>Verrucomicrobiota</taxon>
        <taxon>Verrucomicrobiia</taxon>
        <taxon>Verrucomicrobiales</taxon>
        <taxon>Verrucomicrobiaceae</taxon>
        <taxon>Prosthecobacter</taxon>
    </lineage>
</organism>
<accession>A0A7W7YBP9</accession>
<proteinExistence type="predicted"/>
<evidence type="ECO:0000256" key="2">
    <source>
        <dbReference type="SAM" id="MobiDB-lite"/>
    </source>
</evidence>
<protein>
    <submittedName>
        <fullName evidence="3">Uncharacterized protein</fullName>
    </submittedName>
</protein>
<dbReference type="EMBL" id="JACHIG010000005">
    <property type="protein sequence ID" value="MBB5033174.1"/>
    <property type="molecule type" value="Genomic_DNA"/>
</dbReference>